<protein>
    <recommendedName>
        <fullName evidence="2">ATP-dependent Clp protease proteolytic subunit</fullName>
    </recommendedName>
</protein>
<organism evidence="4 5">
    <name type="scientific">Bathycoccus prasinos</name>
    <dbReference type="NCBI Taxonomy" id="41875"/>
    <lineage>
        <taxon>Eukaryota</taxon>
        <taxon>Viridiplantae</taxon>
        <taxon>Chlorophyta</taxon>
        <taxon>Mamiellophyceae</taxon>
        <taxon>Mamiellales</taxon>
        <taxon>Bathycoccaceae</taxon>
        <taxon>Bathycoccus</taxon>
    </lineage>
</organism>
<dbReference type="GO" id="GO:0009368">
    <property type="term" value="C:endopeptidase Clp complex"/>
    <property type="evidence" value="ECO:0007669"/>
    <property type="project" value="TreeGrafter"/>
</dbReference>
<dbReference type="Proteomes" id="UP000198341">
    <property type="component" value="Chromosome 14"/>
</dbReference>
<reference evidence="4 5" key="1">
    <citation type="submission" date="2011-10" db="EMBL/GenBank/DDBJ databases">
        <authorList>
            <person name="Genoscope - CEA"/>
        </authorList>
    </citation>
    <scope>NUCLEOTIDE SEQUENCE [LARGE SCALE GENOMIC DNA]</scope>
    <source>
        <strain evidence="4 5">RCC 1105</strain>
    </source>
</reference>
<dbReference type="Gene3D" id="3.90.226.10">
    <property type="entry name" value="2-enoyl-CoA Hydratase, Chain A, domain 1"/>
    <property type="match status" value="1"/>
</dbReference>
<dbReference type="STRING" id="41875.K8F459"/>
<dbReference type="AlphaFoldDB" id="K8F459"/>
<dbReference type="InterPro" id="IPR023562">
    <property type="entry name" value="ClpP/TepA"/>
</dbReference>
<dbReference type="EMBL" id="FO082265">
    <property type="protein sequence ID" value="CCO19605.1"/>
    <property type="molecule type" value="Genomic_DNA"/>
</dbReference>
<keyword evidence="4" id="KW-0645">Protease</keyword>
<dbReference type="InterPro" id="IPR029045">
    <property type="entry name" value="ClpP/crotonase-like_dom_sf"/>
</dbReference>
<evidence type="ECO:0000313" key="4">
    <source>
        <dbReference type="EMBL" id="CCO19605.1"/>
    </source>
</evidence>
<dbReference type="GO" id="GO:0004176">
    <property type="term" value="F:ATP-dependent peptidase activity"/>
    <property type="evidence" value="ECO:0007669"/>
    <property type="project" value="InterPro"/>
</dbReference>
<dbReference type="GO" id="GO:0009536">
    <property type="term" value="C:plastid"/>
    <property type="evidence" value="ECO:0007669"/>
    <property type="project" value="UniProtKB-ARBA"/>
</dbReference>
<dbReference type="PANTHER" id="PTHR10381">
    <property type="entry name" value="ATP-DEPENDENT CLP PROTEASE PROTEOLYTIC SUBUNIT"/>
    <property type="match status" value="1"/>
</dbReference>
<dbReference type="KEGG" id="bpg:Bathy14g02820"/>
<sequence>MLALSTYQNVTSFLTKSPTLERRLLAQRFGQGKHVLFYFFKLTNFVLFPVGIKGIHRKRFSLVENSASPASANPGTSYDEHRPKTPPPDLPSLLLDSRIVYIGMPLVPAVTELIVSELLYMQYTDPGKACYLYINSTGCTRADGEVVGFETEATAIYDTMKYIGNEVYTVGTGVAIGQACVLLSAGQKGKRFMTPHATAMLHQPKVPSTGQQQTTELQIKWKEVLDQKKSMLKILAETTGQTAEKIDKDIQRPLYLTAQAAIEYGLVDKIVDKSAKAIDEVLNTESWDKAAGLVKM</sequence>
<evidence type="ECO:0000256" key="1">
    <source>
        <dbReference type="ARBA" id="ARBA00007039"/>
    </source>
</evidence>
<dbReference type="eggNOG" id="KOG0840">
    <property type="taxonomic scope" value="Eukaryota"/>
</dbReference>
<dbReference type="OrthoDB" id="2017408at2759"/>
<comment type="similarity">
    <text evidence="1 2">Belongs to the peptidase S14 family.</text>
</comment>
<dbReference type="GeneID" id="19011806"/>
<accession>K8F459</accession>
<dbReference type="PRINTS" id="PR00127">
    <property type="entry name" value="CLPPROTEASEP"/>
</dbReference>
<feature type="compositionally biased region" description="Polar residues" evidence="3">
    <location>
        <begin position="66"/>
        <end position="76"/>
    </location>
</feature>
<dbReference type="CDD" id="cd07017">
    <property type="entry name" value="S14_ClpP_2"/>
    <property type="match status" value="1"/>
</dbReference>
<dbReference type="RefSeq" id="XP_007509148.1">
    <property type="nucleotide sequence ID" value="XM_007509086.1"/>
</dbReference>
<dbReference type="PANTHER" id="PTHR10381:SF6">
    <property type="entry name" value="ATP-DEPENDENT CLP PROTEASE PROTEOLYTIC SUBUNIT-RELATED PROTEIN 3, CHLOROPLASTIC"/>
    <property type="match status" value="1"/>
</dbReference>
<keyword evidence="5" id="KW-1185">Reference proteome</keyword>
<gene>
    <name evidence="4" type="ordered locus">Bathy14g02820</name>
</gene>
<proteinExistence type="inferred from homology"/>
<evidence type="ECO:0000313" key="5">
    <source>
        <dbReference type="Proteomes" id="UP000198341"/>
    </source>
</evidence>
<dbReference type="InterPro" id="IPR001907">
    <property type="entry name" value="ClpP"/>
</dbReference>
<evidence type="ECO:0000256" key="3">
    <source>
        <dbReference type="SAM" id="MobiDB-lite"/>
    </source>
</evidence>
<name>K8F459_9CHLO</name>
<dbReference type="GO" id="GO:0051117">
    <property type="term" value="F:ATPase binding"/>
    <property type="evidence" value="ECO:0007669"/>
    <property type="project" value="TreeGrafter"/>
</dbReference>
<feature type="region of interest" description="Disordered" evidence="3">
    <location>
        <begin position="66"/>
        <end position="87"/>
    </location>
</feature>
<dbReference type="GO" id="GO:0006515">
    <property type="term" value="P:protein quality control for misfolded or incompletely synthesized proteins"/>
    <property type="evidence" value="ECO:0007669"/>
    <property type="project" value="TreeGrafter"/>
</dbReference>
<dbReference type="GO" id="GO:0004252">
    <property type="term" value="F:serine-type endopeptidase activity"/>
    <property type="evidence" value="ECO:0007669"/>
    <property type="project" value="InterPro"/>
</dbReference>
<keyword evidence="4" id="KW-0378">Hydrolase</keyword>
<evidence type="ECO:0000256" key="2">
    <source>
        <dbReference type="RuleBase" id="RU003567"/>
    </source>
</evidence>
<dbReference type="Pfam" id="PF00574">
    <property type="entry name" value="CLP_protease"/>
    <property type="match status" value="1"/>
</dbReference>
<dbReference type="SUPFAM" id="SSF52096">
    <property type="entry name" value="ClpP/crotonase"/>
    <property type="match status" value="1"/>
</dbReference>